<dbReference type="EMBL" id="MCFF01000021">
    <property type="protein sequence ID" value="ORZ14329.1"/>
    <property type="molecule type" value="Genomic_DNA"/>
</dbReference>
<dbReference type="RefSeq" id="XP_021880807.1">
    <property type="nucleotide sequence ID" value="XM_022024363.1"/>
</dbReference>
<proteinExistence type="predicted"/>
<evidence type="ECO:0000313" key="1">
    <source>
        <dbReference type="EMBL" id="ORZ14329.1"/>
    </source>
</evidence>
<keyword evidence="2" id="KW-1185">Reference proteome</keyword>
<organism evidence="1 2">
    <name type="scientific">Lobosporangium transversale</name>
    <dbReference type="NCBI Taxonomy" id="64571"/>
    <lineage>
        <taxon>Eukaryota</taxon>
        <taxon>Fungi</taxon>
        <taxon>Fungi incertae sedis</taxon>
        <taxon>Mucoromycota</taxon>
        <taxon>Mortierellomycotina</taxon>
        <taxon>Mortierellomycetes</taxon>
        <taxon>Mortierellales</taxon>
        <taxon>Mortierellaceae</taxon>
        <taxon>Lobosporangium</taxon>
    </lineage>
</organism>
<dbReference type="AlphaFoldDB" id="A0A1Y2GL86"/>
<gene>
    <name evidence="1" type="ORF">BCR41DRAFT_354687</name>
</gene>
<name>A0A1Y2GL86_9FUNG</name>
<evidence type="ECO:0000313" key="2">
    <source>
        <dbReference type="Proteomes" id="UP000193648"/>
    </source>
</evidence>
<dbReference type="Proteomes" id="UP000193648">
    <property type="component" value="Unassembled WGS sequence"/>
</dbReference>
<reference evidence="1 2" key="1">
    <citation type="submission" date="2016-07" db="EMBL/GenBank/DDBJ databases">
        <title>Pervasive Adenine N6-methylation of Active Genes in Fungi.</title>
        <authorList>
            <consortium name="DOE Joint Genome Institute"/>
            <person name="Mondo S.J."/>
            <person name="Dannebaum R.O."/>
            <person name="Kuo R.C."/>
            <person name="Labutti K."/>
            <person name="Haridas S."/>
            <person name="Kuo A."/>
            <person name="Salamov A."/>
            <person name="Ahrendt S.R."/>
            <person name="Lipzen A."/>
            <person name="Sullivan W."/>
            <person name="Andreopoulos W.B."/>
            <person name="Clum A."/>
            <person name="Lindquist E."/>
            <person name="Daum C."/>
            <person name="Ramamoorthy G.K."/>
            <person name="Gryganskyi A."/>
            <person name="Culley D."/>
            <person name="Magnuson J.K."/>
            <person name="James T.Y."/>
            <person name="O'Malley M.A."/>
            <person name="Stajich J.E."/>
            <person name="Spatafora J.W."/>
            <person name="Visel A."/>
            <person name="Grigoriev I.V."/>
        </authorList>
    </citation>
    <scope>NUCLEOTIDE SEQUENCE [LARGE SCALE GENOMIC DNA]</scope>
    <source>
        <strain evidence="1 2">NRRL 3116</strain>
    </source>
</reference>
<sequence>MLNRKSRTRKVFLQTSSVSSLLESNLKMDVRFPIIIFKRSRPFTWSSVSVEVCRFSSRL</sequence>
<accession>A0A1Y2GL86</accession>
<comment type="caution">
    <text evidence="1">The sequence shown here is derived from an EMBL/GenBank/DDBJ whole genome shotgun (WGS) entry which is preliminary data.</text>
</comment>
<protein>
    <submittedName>
        <fullName evidence="1">Uncharacterized protein</fullName>
    </submittedName>
</protein>
<dbReference type="GeneID" id="33566207"/>
<dbReference type="InParanoid" id="A0A1Y2GL86"/>